<name>A0A1G4JTX1_9SACH</name>
<comment type="subcellular location">
    <subcellularLocation>
        <location evidence="1">Membrane</location>
        <topology evidence="1">Multi-pass membrane protein</topology>
    </subcellularLocation>
</comment>
<dbReference type="STRING" id="1266660.A0A1G4JTX1"/>
<protein>
    <submittedName>
        <fullName evidence="7">LADA_0G07756g1_1</fullName>
    </submittedName>
</protein>
<dbReference type="GO" id="GO:0015786">
    <property type="term" value="P:UDP-glucose transmembrane transport"/>
    <property type="evidence" value="ECO:0007669"/>
    <property type="project" value="EnsemblFungi"/>
</dbReference>
<feature type="transmembrane region" description="Helical" evidence="5">
    <location>
        <begin position="164"/>
        <end position="185"/>
    </location>
</feature>
<dbReference type="OrthoDB" id="18894at2759"/>
<sequence length="364" mass="40597">MNQSILGFIVGWYVCSITLSLYNKWMFDPELGLSISYPILVTSLHQWLLWAISGVYLKLKNNALDAGQIATPQTWRFYLKFIIPTALASAGDIGLSNVSFRFIALAIYTVVKSSSIAFVLLFGCIFKTETFHWRLLAIVLVMFVGVVLMIFRPESTESTQNDDAALLGVLLVLGSSALSGLRWVYTQLILRHGDNATPSKQNGPIETIYQLAPVMGITLFTTSLLLEDPFPGVFHSHLFQMNDHTSALSVFRGILLLGIPGFLVFLMTLCEFGILQRAHVLTLSVAGVVKELLTIAASMLILRETLTGVQNWLGMIIILLDVCYYNVYRYKEKKLDVASLNDQESDVFFQEFELESIAPSSEAK</sequence>
<keyword evidence="8" id="KW-1185">Reference proteome</keyword>
<feature type="transmembrane region" description="Helical" evidence="5">
    <location>
        <begin position="246"/>
        <end position="268"/>
    </location>
</feature>
<feature type="transmembrane region" description="Helical" evidence="5">
    <location>
        <begin position="77"/>
        <end position="96"/>
    </location>
</feature>
<dbReference type="Pfam" id="PF03151">
    <property type="entry name" value="TPT"/>
    <property type="match status" value="1"/>
</dbReference>
<evidence type="ECO:0000256" key="1">
    <source>
        <dbReference type="ARBA" id="ARBA00004141"/>
    </source>
</evidence>
<organism evidence="7 8">
    <name type="scientific">Lachancea dasiensis</name>
    <dbReference type="NCBI Taxonomy" id="1072105"/>
    <lineage>
        <taxon>Eukaryota</taxon>
        <taxon>Fungi</taxon>
        <taxon>Dikarya</taxon>
        <taxon>Ascomycota</taxon>
        <taxon>Saccharomycotina</taxon>
        <taxon>Saccharomycetes</taxon>
        <taxon>Saccharomycetales</taxon>
        <taxon>Saccharomycetaceae</taxon>
        <taxon>Lachancea</taxon>
    </lineage>
</organism>
<feature type="transmembrane region" description="Helical" evidence="5">
    <location>
        <begin position="280"/>
        <end position="302"/>
    </location>
</feature>
<dbReference type="PANTHER" id="PTHR11132">
    <property type="entry name" value="SOLUTE CARRIER FAMILY 35"/>
    <property type="match status" value="1"/>
</dbReference>
<dbReference type="InterPro" id="IPR004853">
    <property type="entry name" value="Sugar_P_trans_dom"/>
</dbReference>
<keyword evidence="3 5" id="KW-1133">Transmembrane helix</keyword>
<dbReference type="GO" id="GO:0016020">
    <property type="term" value="C:membrane"/>
    <property type="evidence" value="ECO:0007669"/>
    <property type="project" value="UniProtKB-SubCell"/>
</dbReference>
<feature type="transmembrane region" description="Helical" evidence="5">
    <location>
        <begin position="133"/>
        <end position="152"/>
    </location>
</feature>
<dbReference type="EMBL" id="LT598457">
    <property type="protein sequence ID" value="SCU94301.1"/>
    <property type="molecule type" value="Genomic_DNA"/>
</dbReference>
<dbReference type="AlphaFoldDB" id="A0A1G4JTX1"/>
<evidence type="ECO:0000256" key="2">
    <source>
        <dbReference type="ARBA" id="ARBA00022692"/>
    </source>
</evidence>
<reference evidence="8" key="1">
    <citation type="submission" date="2016-03" db="EMBL/GenBank/DDBJ databases">
        <authorList>
            <person name="Devillers H."/>
        </authorList>
    </citation>
    <scope>NUCLEOTIDE SEQUENCE [LARGE SCALE GENOMIC DNA]</scope>
</reference>
<evidence type="ECO:0000313" key="8">
    <source>
        <dbReference type="Proteomes" id="UP000190274"/>
    </source>
</evidence>
<keyword evidence="2 5" id="KW-0812">Transmembrane</keyword>
<evidence type="ECO:0000256" key="3">
    <source>
        <dbReference type="ARBA" id="ARBA00022989"/>
    </source>
</evidence>
<feature type="transmembrane region" description="Helical" evidence="5">
    <location>
        <begin position="5"/>
        <end position="23"/>
    </location>
</feature>
<evidence type="ECO:0000256" key="5">
    <source>
        <dbReference type="SAM" id="Phobius"/>
    </source>
</evidence>
<accession>A0A1G4JTX1</accession>
<keyword evidence="4 5" id="KW-0472">Membrane</keyword>
<feature type="transmembrane region" description="Helical" evidence="5">
    <location>
        <begin position="308"/>
        <end position="327"/>
    </location>
</feature>
<feature type="transmembrane region" description="Helical" evidence="5">
    <location>
        <begin position="35"/>
        <end position="57"/>
    </location>
</feature>
<gene>
    <name evidence="7" type="ORF">LADA_0G07756G</name>
</gene>
<dbReference type="Proteomes" id="UP000190274">
    <property type="component" value="Chromosome G"/>
</dbReference>
<feature type="transmembrane region" description="Helical" evidence="5">
    <location>
        <begin position="206"/>
        <end position="226"/>
    </location>
</feature>
<evidence type="ECO:0000259" key="6">
    <source>
        <dbReference type="Pfam" id="PF03151"/>
    </source>
</evidence>
<evidence type="ECO:0000313" key="7">
    <source>
        <dbReference type="EMBL" id="SCU94301.1"/>
    </source>
</evidence>
<feature type="transmembrane region" description="Helical" evidence="5">
    <location>
        <begin position="102"/>
        <end position="126"/>
    </location>
</feature>
<evidence type="ECO:0000256" key="4">
    <source>
        <dbReference type="ARBA" id="ARBA00023136"/>
    </source>
</evidence>
<proteinExistence type="predicted"/>
<dbReference type="InterPro" id="IPR050186">
    <property type="entry name" value="TPT_transporter"/>
</dbReference>
<feature type="domain" description="Sugar phosphate transporter" evidence="6">
    <location>
        <begin position="6"/>
        <end position="326"/>
    </location>
</feature>